<dbReference type="PANTHER" id="PTHR12243:SF67">
    <property type="entry name" value="COREPRESSOR OF PANGOLIN, ISOFORM A-RELATED"/>
    <property type="match status" value="1"/>
</dbReference>
<feature type="domain" description="MADF" evidence="3">
    <location>
        <begin position="88"/>
        <end position="185"/>
    </location>
</feature>
<gene>
    <name evidence="5" type="ORF">PYW07_010468</name>
</gene>
<dbReference type="SMART" id="SM00595">
    <property type="entry name" value="MADF"/>
    <property type="match status" value="1"/>
</dbReference>
<evidence type="ECO:0000313" key="6">
    <source>
        <dbReference type="Proteomes" id="UP001231518"/>
    </source>
</evidence>
<dbReference type="Pfam" id="PF10545">
    <property type="entry name" value="MADF_DNA_bdg"/>
    <property type="match status" value="1"/>
</dbReference>
<reference evidence="5" key="1">
    <citation type="submission" date="2023-03" db="EMBL/GenBank/DDBJ databases">
        <title>Chromosome-level genomes of two armyworms, Mythimna separata and Mythimna loreyi, provide insights into the biosynthesis and reception of sex pheromones.</title>
        <authorList>
            <person name="Zhao H."/>
        </authorList>
    </citation>
    <scope>NUCLEOTIDE SEQUENCE</scope>
    <source>
        <strain evidence="5">BeijingLab</strain>
        <tissue evidence="5">Pupa</tissue>
    </source>
</reference>
<dbReference type="GO" id="GO:0005634">
    <property type="term" value="C:nucleus"/>
    <property type="evidence" value="ECO:0007669"/>
    <property type="project" value="UniProtKB-SubCell"/>
</dbReference>
<dbReference type="Pfam" id="PF02944">
    <property type="entry name" value="BESS"/>
    <property type="match status" value="1"/>
</dbReference>
<evidence type="ECO:0000256" key="1">
    <source>
        <dbReference type="PROSITE-ProRule" id="PRU00371"/>
    </source>
</evidence>
<dbReference type="AlphaFoldDB" id="A0AAD8DLQ5"/>
<dbReference type="EMBL" id="JARGEI010000026">
    <property type="protein sequence ID" value="KAJ8708343.1"/>
    <property type="molecule type" value="Genomic_DNA"/>
</dbReference>
<accession>A0AAD8DLQ5</accession>
<keyword evidence="1" id="KW-0539">Nucleus</keyword>
<organism evidence="5 6">
    <name type="scientific">Mythimna separata</name>
    <name type="common">Oriental armyworm</name>
    <name type="synonym">Pseudaletia separata</name>
    <dbReference type="NCBI Taxonomy" id="271217"/>
    <lineage>
        <taxon>Eukaryota</taxon>
        <taxon>Metazoa</taxon>
        <taxon>Ecdysozoa</taxon>
        <taxon>Arthropoda</taxon>
        <taxon>Hexapoda</taxon>
        <taxon>Insecta</taxon>
        <taxon>Pterygota</taxon>
        <taxon>Neoptera</taxon>
        <taxon>Endopterygota</taxon>
        <taxon>Lepidoptera</taxon>
        <taxon>Glossata</taxon>
        <taxon>Ditrysia</taxon>
        <taxon>Noctuoidea</taxon>
        <taxon>Noctuidae</taxon>
        <taxon>Noctuinae</taxon>
        <taxon>Hadenini</taxon>
        <taxon>Mythimna</taxon>
    </lineage>
</organism>
<dbReference type="PROSITE" id="PS51031">
    <property type="entry name" value="BESS"/>
    <property type="match status" value="1"/>
</dbReference>
<evidence type="ECO:0000313" key="5">
    <source>
        <dbReference type="EMBL" id="KAJ8708343.1"/>
    </source>
</evidence>
<evidence type="ECO:0000256" key="2">
    <source>
        <dbReference type="SAM" id="MobiDB-lite"/>
    </source>
</evidence>
<dbReference type="InterPro" id="IPR039353">
    <property type="entry name" value="TF_Adf1"/>
</dbReference>
<evidence type="ECO:0008006" key="7">
    <source>
        <dbReference type="Google" id="ProtNLM"/>
    </source>
</evidence>
<feature type="region of interest" description="Disordered" evidence="2">
    <location>
        <begin position="45"/>
        <end position="69"/>
    </location>
</feature>
<comment type="subcellular location">
    <subcellularLocation>
        <location evidence="1">Nucleus</location>
    </subcellularLocation>
</comment>
<dbReference type="Proteomes" id="UP001231518">
    <property type="component" value="Chromosome 25"/>
</dbReference>
<dbReference type="InterPro" id="IPR004210">
    <property type="entry name" value="BESS_motif"/>
</dbReference>
<dbReference type="GO" id="GO:0003677">
    <property type="term" value="F:DNA binding"/>
    <property type="evidence" value="ECO:0007669"/>
    <property type="project" value="InterPro"/>
</dbReference>
<dbReference type="PROSITE" id="PS51029">
    <property type="entry name" value="MADF"/>
    <property type="match status" value="1"/>
</dbReference>
<keyword evidence="6" id="KW-1185">Reference proteome</keyword>
<protein>
    <recommendedName>
        <fullName evidence="7">MADF domain-containing protein</fullName>
    </recommendedName>
</protein>
<proteinExistence type="predicted"/>
<evidence type="ECO:0000259" key="4">
    <source>
        <dbReference type="PROSITE" id="PS51031"/>
    </source>
</evidence>
<comment type="caution">
    <text evidence="5">The sequence shown here is derived from an EMBL/GenBank/DDBJ whole genome shotgun (WGS) entry which is preliminary data.</text>
</comment>
<feature type="compositionally biased region" description="Low complexity" evidence="2">
    <location>
        <begin position="50"/>
        <end position="61"/>
    </location>
</feature>
<name>A0AAD8DLQ5_MYTSE</name>
<dbReference type="InterPro" id="IPR006578">
    <property type="entry name" value="MADF-dom"/>
</dbReference>
<evidence type="ECO:0000259" key="3">
    <source>
        <dbReference type="PROSITE" id="PS51029"/>
    </source>
</evidence>
<feature type="domain" description="BESS" evidence="4">
    <location>
        <begin position="327"/>
        <end position="366"/>
    </location>
</feature>
<sequence length="388" mass="44331">MPSAADRLAGALLPNRARSDRAAIWQQRGVRTPRACNNGIYRMTQRDRQSSAARAPRATTSNGRSAVVPRTGTDFQTMTIFRLMDTKRVILEVKTHECLWNPKNEQYKNQMAKYKAWAEVSQAVFPKFATCTEHEQIRIVRSVQSRWKTARDAYMKCTTKKSKYKSKNKKYIYQEQLAFLEQIKDIDKEKDGDEHDTPNTSVNTTDQSIFEALNNTADETCDEVMASDIDIHDDIKVKIEVDETEAAVLNIQTSNDDKEEKILPGTSTPIHNQEAAETVVDKPKATRKRLRNITPRKVKSEMTEFETRLLNVLRSKLNATPSTSALQADDQFFFNSLAPLLTNFNVHQKLLFRSKILEIVMEVGNIGPVTVKQDIETYVYEDTEEDNN</sequence>
<dbReference type="PANTHER" id="PTHR12243">
    <property type="entry name" value="MADF DOMAIN TRANSCRIPTION FACTOR"/>
    <property type="match status" value="1"/>
</dbReference>